<name>A0A2G6KGN4_9ACTN</name>
<dbReference type="EMBL" id="PDSL01000005">
    <property type="protein sequence ID" value="PIE34831.1"/>
    <property type="molecule type" value="Genomic_DNA"/>
</dbReference>
<gene>
    <name evidence="2" type="ORF">CSA55_00155</name>
</gene>
<dbReference type="AlphaFoldDB" id="A0A2G6KGN4"/>
<dbReference type="Proteomes" id="UP000230914">
    <property type="component" value="Unassembled WGS sequence"/>
</dbReference>
<organism evidence="2 3">
    <name type="scientific">Ilumatobacter coccineus</name>
    <dbReference type="NCBI Taxonomy" id="467094"/>
    <lineage>
        <taxon>Bacteria</taxon>
        <taxon>Bacillati</taxon>
        <taxon>Actinomycetota</taxon>
        <taxon>Acidimicrobiia</taxon>
        <taxon>Acidimicrobiales</taxon>
        <taxon>Ilumatobacteraceae</taxon>
        <taxon>Ilumatobacter</taxon>
    </lineage>
</organism>
<evidence type="ECO:0000256" key="1">
    <source>
        <dbReference type="SAM" id="MobiDB-lite"/>
    </source>
</evidence>
<protein>
    <recommendedName>
        <fullName evidence="4">50S ribosomal protein L25</fullName>
    </recommendedName>
</protein>
<proteinExistence type="predicted"/>
<sequence>MDSVITLADLTLPTGVEAIGDDEMTIVTVLTMSTPVLDAEDAAAAEADEFEGDEVEGDAEPSDAESDDE</sequence>
<comment type="caution">
    <text evidence="2">The sequence shown here is derived from an EMBL/GenBank/DDBJ whole genome shotgun (WGS) entry which is preliminary data.</text>
</comment>
<evidence type="ECO:0008006" key="4">
    <source>
        <dbReference type="Google" id="ProtNLM"/>
    </source>
</evidence>
<evidence type="ECO:0000313" key="3">
    <source>
        <dbReference type="Proteomes" id="UP000230914"/>
    </source>
</evidence>
<evidence type="ECO:0000313" key="2">
    <source>
        <dbReference type="EMBL" id="PIE34831.1"/>
    </source>
</evidence>
<feature type="region of interest" description="Disordered" evidence="1">
    <location>
        <begin position="43"/>
        <end position="69"/>
    </location>
</feature>
<reference evidence="2 3" key="1">
    <citation type="submission" date="2017-10" db="EMBL/GenBank/DDBJ databases">
        <title>Novel microbial diversity and functional potential in the marine mammal oral microbiome.</title>
        <authorList>
            <person name="Dudek N.K."/>
            <person name="Sun C.L."/>
            <person name="Burstein D."/>
            <person name="Kantor R.S."/>
            <person name="Aliaga Goltsman D.S."/>
            <person name="Bik E.M."/>
            <person name="Thomas B.C."/>
            <person name="Banfield J.F."/>
            <person name="Relman D.A."/>
        </authorList>
    </citation>
    <scope>NUCLEOTIDE SEQUENCE [LARGE SCALE GENOMIC DNA]</scope>
    <source>
        <strain evidence="2">DOLJORAL78_61_10</strain>
    </source>
</reference>
<accession>A0A2G6KGN4</accession>